<dbReference type="Proteomes" id="UP001150904">
    <property type="component" value="Unassembled WGS sequence"/>
</dbReference>
<protein>
    <submittedName>
        <fullName evidence="1">Uncharacterized protein</fullName>
    </submittedName>
</protein>
<sequence length="189" mass="21601">MPSSPHFWNLKKFGPRKPEPQLLLQPPNQESLKSGISPELQPYLDHLSTRLQPLVSCIEGRAHPDFPNTLLQYHLLTATQLDNLACHYHQISPPVPESACYPIQRRRFGRFIGLQGCESPVEAQGMPWVYDPTLDHSESFLDEGVIDPPLMAKTEAVDQMLERMEREWEEALALAQEDENRLGLFLGYK</sequence>
<organism evidence="1 2">
    <name type="scientific">Penicillium cinerascens</name>
    <dbReference type="NCBI Taxonomy" id="70096"/>
    <lineage>
        <taxon>Eukaryota</taxon>
        <taxon>Fungi</taxon>
        <taxon>Dikarya</taxon>
        <taxon>Ascomycota</taxon>
        <taxon>Pezizomycotina</taxon>
        <taxon>Eurotiomycetes</taxon>
        <taxon>Eurotiomycetidae</taxon>
        <taxon>Eurotiales</taxon>
        <taxon>Aspergillaceae</taxon>
        <taxon>Penicillium</taxon>
    </lineage>
</organism>
<dbReference type="AlphaFoldDB" id="A0A9W9NGE2"/>
<gene>
    <name evidence="1" type="ORF">N7498_000343</name>
</gene>
<name>A0A9W9NGE2_9EURO</name>
<dbReference type="RefSeq" id="XP_058312817.1">
    <property type="nucleotide sequence ID" value="XM_058447406.1"/>
</dbReference>
<reference evidence="1" key="2">
    <citation type="journal article" date="2023" name="IMA Fungus">
        <title>Comparative genomic study of the Penicillium genus elucidates a diverse pangenome and 15 lateral gene transfer events.</title>
        <authorList>
            <person name="Petersen C."/>
            <person name="Sorensen T."/>
            <person name="Nielsen M.R."/>
            <person name="Sondergaard T.E."/>
            <person name="Sorensen J.L."/>
            <person name="Fitzpatrick D.A."/>
            <person name="Frisvad J.C."/>
            <person name="Nielsen K.L."/>
        </authorList>
    </citation>
    <scope>NUCLEOTIDE SEQUENCE</scope>
    <source>
        <strain evidence="1">IBT 15544</strain>
    </source>
</reference>
<dbReference type="EMBL" id="JAPQKR010000004">
    <property type="protein sequence ID" value="KAJ5218244.1"/>
    <property type="molecule type" value="Genomic_DNA"/>
</dbReference>
<accession>A0A9W9NGE2</accession>
<evidence type="ECO:0000313" key="2">
    <source>
        <dbReference type="Proteomes" id="UP001150904"/>
    </source>
</evidence>
<dbReference type="OrthoDB" id="4156665at2759"/>
<keyword evidence="2" id="KW-1185">Reference proteome</keyword>
<evidence type="ECO:0000313" key="1">
    <source>
        <dbReference type="EMBL" id="KAJ5218244.1"/>
    </source>
</evidence>
<proteinExistence type="predicted"/>
<comment type="caution">
    <text evidence="1">The sequence shown here is derived from an EMBL/GenBank/DDBJ whole genome shotgun (WGS) entry which is preliminary data.</text>
</comment>
<reference evidence="1" key="1">
    <citation type="submission" date="2022-12" db="EMBL/GenBank/DDBJ databases">
        <authorList>
            <person name="Petersen C."/>
        </authorList>
    </citation>
    <scope>NUCLEOTIDE SEQUENCE</scope>
    <source>
        <strain evidence="1">IBT 15544</strain>
    </source>
</reference>
<dbReference type="GeneID" id="83174706"/>